<accession>A0A7T8KDK6</accession>
<evidence type="ECO:0000313" key="1">
    <source>
        <dbReference type="EMBL" id="QQP53937.1"/>
    </source>
</evidence>
<organism evidence="1 2">
    <name type="scientific">Caligus rogercresseyi</name>
    <name type="common">Sea louse</name>
    <dbReference type="NCBI Taxonomy" id="217165"/>
    <lineage>
        <taxon>Eukaryota</taxon>
        <taxon>Metazoa</taxon>
        <taxon>Ecdysozoa</taxon>
        <taxon>Arthropoda</taxon>
        <taxon>Crustacea</taxon>
        <taxon>Multicrustacea</taxon>
        <taxon>Hexanauplia</taxon>
        <taxon>Copepoda</taxon>
        <taxon>Siphonostomatoida</taxon>
        <taxon>Caligidae</taxon>
        <taxon>Caligus</taxon>
    </lineage>
</organism>
<proteinExistence type="predicted"/>
<feature type="non-terminal residue" evidence="1">
    <location>
        <position position="1"/>
    </location>
</feature>
<reference evidence="2" key="1">
    <citation type="submission" date="2021-01" db="EMBL/GenBank/DDBJ databases">
        <title>Caligus Genome Assembly.</title>
        <authorList>
            <person name="Gallardo-Escarate C."/>
        </authorList>
    </citation>
    <scope>NUCLEOTIDE SEQUENCE [LARGE SCALE GENOMIC DNA]</scope>
</reference>
<protein>
    <submittedName>
        <fullName evidence="1">Uncharacterized protein</fullName>
    </submittedName>
</protein>
<evidence type="ECO:0000313" key="2">
    <source>
        <dbReference type="Proteomes" id="UP000595437"/>
    </source>
</evidence>
<sequence>AIDFAVLNAKAIIASKLTSTELLSPRDLRGIILAAAARYGALKIPSATENSWTLSSREIKHFPTKSLSHFKIIKKLSKIY</sequence>
<dbReference type="AlphaFoldDB" id="A0A7T8KDK6"/>
<name>A0A7T8KDK6_CALRO</name>
<gene>
    <name evidence="1" type="ORF">FKW44_006588</name>
</gene>
<dbReference type="Proteomes" id="UP000595437">
    <property type="component" value="Chromosome 4"/>
</dbReference>
<dbReference type="EMBL" id="CP045893">
    <property type="protein sequence ID" value="QQP53937.1"/>
    <property type="molecule type" value="Genomic_DNA"/>
</dbReference>
<keyword evidence="2" id="KW-1185">Reference proteome</keyword>